<gene>
    <name evidence="1" type="ORF">LJ757_17785</name>
</gene>
<protein>
    <submittedName>
        <fullName evidence="1">Uncharacterized protein</fullName>
    </submittedName>
</protein>
<name>A0A9X1MGJ0_9MICC</name>
<dbReference type="AlphaFoldDB" id="A0A9X1MGJ0"/>
<dbReference type="EMBL" id="JAJFZV010000020">
    <property type="protein sequence ID" value="MCC3299648.1"/>
    <property type="molecule type" value="Genomic_DNA"/>
</dbReference>
<organism evidence="1 2">
    <name type="scientific">Arthrobacter caoxuetaonis</name>
    <dbReference type="NCBI Taxonomy" id="2886935"/>
    <lineage>
        <taxon>Bacteria</taxon>
        <taxon>Bacillati</taxon>
        <taxon>Actinomycetota</taxon>
        <taxon>Actinomycetes</taxon>
        <taxon>Micrococcales</taxon>
        <taxon>Micrococcaceae</taxon>
        <taxon>Arthrobacter</taxon>
    </lineage>
</organism>
<sequence>MAVDFRLTEALKQSNSLQQVANRHARTANQIAYVNILLSLGVDVPQKLAEEVALGVGDEQKTLALAVPF</sequence>
<keyword evidence="2" id="KW-1185">Reference proteome</keyword>
<reference evidence="1" key="1">
    <citation type="submission" date="2021-10" db="EMBL/GenBank/DDBJ databases">
        <title>Novel species in genus Arthrobacter.</title>
        <authorList>
            <person name="Liu Y."/>
        </authorList>
    </citation>
    <scope>NUCLEOTIDE SEQUENCE</scope>
    <source>
        <strain evidence="1">Zg-Y453</strain>
    </source>
</reference>
<evidence type="ECO:0000313" key="1">
    <source>
        <dbReference type="EMBL" id="MCC3299648.1"/>
    </source>
</evidence>
<accession>A0A9X1MGJ0</accession>
<comment type="caution">
    <text evidence="1">The sequence shown here is derived from an EMBL/GenBank/DDBJ whole genome shotgun (WGS) entry which is preliminary data.</text>
</comment>
<dbReference type="RefSeq" id="WP_227897634.1">
    <property type="nucleotide sequence ID" value="NZ_CP099467.1"/>
</dbReference>
<proteinExistence type="predicted"/>
<evidence type="ECO:0000313" key="2">
    <source>
        <dbReference type="Proteomes" id="UP001139158"/>
    </source>
</evidence>
<dbReference type="Proteomes" id="UP001139158">
    <property type="component" value="Unassembled WGS sequence"/>
</dbReference>